<name>A0A1V6RXU4_9EURO</name>
<proteinExistence type="predicted"/>
<dbReference type="Proteomes" id="UP000191518">
    <property type="component" value="Unassembled WGS sequence"/>
</dbReference>
<feature type="region of interest" description="Disordered" evidence="1">
    <location>
        <begin position="146"/>
        <end position="174"/>
    </location>
</feature>
<reference evidence="3" key="1">
    <citation type="journal article" date="2017" name="Nat. Microbiol.">
        <title>Global analysis of biosynthetic gene clusters reveals vast potential of secondary metabolite production in Penicillium species.</title>
        <authorList>
            <person name="Nielsen J.C."/>
            <person name="Grijseels S."/>
            <person name="Prigent S."/>
            <person name="Ji B."/>
            <person name="Dainat J."/>
            <person name="Nielsen K.F."/>
            <person name="Frisvad J.C."/>
            <person name="Workman M."/>
            <person name="Nielsen J."/>
        </authorList>
    </citation>
    <scope>NUCLEOTIDE SEQUENCE [LARGE SCALE GENOMIC DNA]</scope>
    <source>
        <strain evidence="3">IBT 29486</strain>
    </source>
</reference>
<dbReference type="EMBL" id="MDYP01000017">
    <property type="protein sequence ID" value="OQE06587.1"/>
    <property type="molecule type" value="Genomic_DNA"/>
</dbReference>
<sequence>MPELPSNKIYWVNQVEAAKIKNKTIHSFESPASGSKINWRQFLLLRVLWVTNQATKLSSPSERGRWGVTEQNIQAARQHLKAMPGWTRYISTASKTLAWHRENNFSSLGAFSLVCLYQLNSNSINPSQGMFIHKLEFSPMKTRSQDLAGDAQVKGGNPVTPTRSQRKATASDDSRMVDKAIVGLKDLSIDDDNESSESPEDGFYLSPLSPPTGDFGPAFKSISDEQIVNIALLLYLQALLINFSGIRADWTSECRALVVKRDKDQKVYEARVDGFLRYQDDPDNPIIAIVEVKPFLRDIAPDLNPTRMQESAHMAAWISQHPPTPSELTSGGTFRCVISVCRRSLPL</sequence>
<accession>A0A1V6RXU4</accession>
<evidence type="ECO:0000313" key="2">
    <source>
        <dbReference type="EMBL" id="OQE06587.1"/>
    </source>
</evidence>
<gene>
    <name evidence="2" type="ORF">PENVUL_c017G04348</name>
</gene>
<protein>
    <submittedName>
        <fullName evidence="2">Uncharacterized protein</fullName>
    </submittedName>
</protein>
<evidence type="ECO:0000313" key="3">
    <source>
        <dbReference type="Proteomes" id="UP000191518"/>
    </source>
</evidence>
<dbReference type="AlphaFoldDB" id="A0A1V6RXU4"/>
<evidence type="ECO:0000256" key="1">
    <source>
        <dbReference type="SAM" id="MobiDB-lite"/>
    </source>
</evidence>
<comment type="caution">
    <text evidence="2">The sequence shown here is derived from an EMBL/GenBank/DDBJ whole genome shotgun (WGS) entry which is preliminary data.</text>
</comment>
<dbReference type="OrthoDB" id="4363144at2759"/>
<keyword evidence="3" id="KW-1185">Reference proteome</keyword>
<dbReference type="STRING" id="29845.A0A1V6RXU4"/>
<organism evidence="2 3">
    <name type="scientific">Penicillium vulpinum</name>
    <dbReference type="NCBI Taxonomy" id="29845"/>
    <lineage>
        <taxon>Eukaryota</taxon>
        <taxon>Fungi</taxon>
        <taxon>Dikarya</taxon>
        <taxon>Ascomycota</taxon>
        <taxon>Pezizomycotina</taxon>
        <taxon>Eurotiomycetes</taxon>
        <taxon>Eurotiomycetidae</taxon>
        <taxon>Eurotiales</taxon>
        <taxon>Aspergillaceae</taxon>
        <taxon>Penicillium</taxon>
    </lineage>
</organism>